<dbReference type="Pfam" id="PF00172">
    <property type="entry name" value="Zn_clus"/>
    <property type="match status" value="1"/>
</dbReference>
<dbReference type="GeneID" id="30005518"/>
<reference evidence="7 8" key="1">
    <citation type="submission" date="2016-04" db="EMBL/GenBank/DDBJ databases">
        <title>Draft genome of Fonsecaea erecta CBS 125763.</title>
        <authorList>
            <person name="Weiss V.A."/>
            <person name="Vicente V.A."/>
            <person name="Raittz R.T."/>
            <person name="Moreno L.F."/>
            <person name="De Souza E.M."/>
            <person name="Pedrosa F.O."/>
            <person name="Steffens M.B."/>
            <person name="Faoro H."/>
            <person name="Tadra-Sfeir M.Z."/>
            <person name="Najafzadeh M.J."/>
            <person name="Felipe M.S."/>
            <person name="Teixeira M."/>
            <person name="Sun J."/>
            <person name="Xi L."/>
            <person name="Gomes R."/>
            <person name="De Azevedo C.M."/>
            <person name="Salgado C.G."/>
            <person name="Da Silva M.B."/>
            <person name="Nascimento M.F."/>
            <person name="Queiroz-Telles F."/>
            <person name="Attili D.S."/>
            <person name="Gorbushina A."/>
        </authorList>
    </citation>
    <scope>NUCLEOTIDE SEQUENCE [LARGE SCALE GENOMIC DNA]</scope>
    <source>
        <strain evidence="7 8">CBS 125763</strain>
    </source>
</reference>
<keyword evidence="8" id="KW-1185">Reference proteome</keyword>
<dbReference type="OrthoDB" id="9986881at2759"/>
<organism evidence="7 8">
    <name type="scientific">Fonsecaea erecta</name>
    <dbReference type="NCBI Taxonomy" id="1367422"/>
    <lineage>
        <taxon>Eukaryota</taxon>
        <taxon>Fungi</taxon>
        <taxon>Dikarya</taxon>
        <taxon>Ascomycota</taxon>
        <taxon>Pezizomycotina</taxon>
        <taxon>Eurotiomycetes</taxon>
        <taxon>Chaetothyriomycetidae</taxon>
        <taxon>Chaetothyriales</taxon>
        <taxon>Herpotrichiellaceae</taxon>
        <taxon>Fonsecaea</taxon>
    </lineage>
</organism>
<dbReference type="InterPro" id="IPR036864">
    <property type="entry name" value="Zn2-C6_fun-type_DNA-bd_sf"/>
</dbReference>
<keyword evidence="4" id="KW-0539">Nucleus</keyword>
<evidence type="ECO:0000256" key="1">
    <source>
        <dbReference type="ARBA" id="ARBA00023015"/>
    </source>
</evidence>
<feature type="region of interest" description="Disordered" evidence="5">
    <location>
        <begin position="308"/>
        <end position="362"/>
    </location>
</feature>
<feature type="compositionally biased region" description="Low complexity" evidence="5">
    <location>
        <begin position="190"/>
        <end position="207"/>
    </location>
</feature>
<keyword evidence="3" id="KW-0804">Transcription</keyword>
<feature type="region of interest" description="Disordered" evidence="5">
    <location>
        <begin position="168"/>
        <end position="207"/>
    </location>
</feature>
<name>A0A179A1F5_9EURO</name>
<protein>
    <recommendedName>
        <fullName evidence="6">Zn(2)-C6 fungal-type domain-containing protein</fullName>
    </recommendedName>
</protein>
<evidence type="ECO:0000256" key="5">
    <source>
        <dbReference type="SAM" id="MobiDB-lite"/>
    </source>
</evidence>
<evidence type="ECO:0000259" key="6">
    <source>
        <dbReference type="Pfam" id="PF00172"/>
    </source>
</evidence>
<evidence type="ECO:0000256" key="2">
    <source>
        <dbReference type="ARBA" id="ARBA00023125"/>
    </source>
</evidence>
<dbReference type="EMBL" id="LVYI01000001">
    <property type="protein sequence ID" value="OAP65376.1"/>
    <property type="molecule type" value="Genomic_DNA"/>
</dbReference>
<dbReference type="AlphaFoldDB" id="A0A179A1F5"/>
<dbReference type="STRING" id="1367422.A0A179A1F5"/>
<dbReference type="Gene3D" id="4.10.240.10">
    <property type="entry name" value="Zn(2)-C6 fungal-type DNA-binding domain"/>
    <property type="match status" value="1"/>
</dbReference>
<keyword evidence="1" id="KW-0805">Transcription regulation</keyword>
<feature type="compositionally biased region" description="Basic residues" evidence="5">
    <location>
        <begin position="18"/>
        <end position="34"/>
    </location>
</feature>
<comment type="caution">
    <text evidence="7">The sequence shown here is derived from an EMBL/GenBank/DDBJ whole genome shotgun (WGS) entry which is preliminary data.</text>
</comment>
<proteinExistence type="predicted"/>
<feature type="compositionally biased region" description="Low complexity" evidence="5">
    <location>
        <begin position="170"/>
        <end position="183"/>
    </location>
</feature>
<dbReference type="Proteomes" id="UP000078343">
    <property type="component" value="Unassembled WGS sequence"/>
</dbReference>
<evidence type="ECO:0000313" key="7">
    <source>
        <dbReference type="EMBL" id="OAP65376.1"/>
    </source>
</evidence>
<dbReference type="InterPro" id="IPR001138">
    <property type="entry name" value="Zn2Cys6_DnaBD"/>
</dbReference>
<dbReference type="GO" id="GO:0000981">
    <property type="term" value="F:DNA-binding transcription factor activity, RNA polymerase II-specific"/>
    <property type="evidence" value="ECO:0007669"/>
    <property type="project" value="InterPro"/>
</dbReference>
<feature type="region of interest" description="Disordered" evidence="5">
    <location>
        <begin position="1"/>
        <end position="34"/>
    </location>
</feature>
<dbReference type="GO" id="GO:0008270">
    <property type="term" value="F:zinc ion binding"/>
    <property type="evidence" value="ECO:0007669"/>
    <property type="project" value="InterPro"/>
</dbReference>
<evidence type="ECO:0000256" key="4">
    <source>
        <dbReference type="ARBA" id="ARBA00023242"/>
    </source>
</evidence>
<evidence type="ECO:0000313" key="8">
    <source>
        <dbReference type="Proteomes" id="UP000078343"/>
    </source>
</evidence>
<feature type="compositionally biased region" description="Basic residues" evidence="5">
    <location>
        <begin position="315"/>
        <end position="331"/>
    </location>
</feature>
<dbReference type="RefSeq" id="XP_018698743.1">
    <property type="nucleotide sequence ID" value="XM_018832864.1"/>
</dbReference>
<accession>A0A179A1F5</accession>
<sequence>MKSLKPAPKPGGNAKTTSKPRRRTSRGRTSRALKKAKCDGDQPCKLCRATESECAYSARRREARNYYYQMREVTDLALQQLYWASRRRTGFPGDIPDESKGEVSTTEILKGLGLWRPCLDEFNFPGEVVDPSRHTFKNSNNNNDNTGGGVQRHLEAMDPCHELEDIDKQSATSTASTSSSPRTSHGRVFTTSNNTTDNSTNTPLNPDVHAQAEEMDMQRQFELASSLSPLPGGLRGLHGEGPPPVSRDDHQAFFPEHVIEPSQLDVDAFIDMSLCTSPVPLPPPQPASHFYDHSMSFSMPTIPTSLAPQFPYGQTHHHHHHQHPHPHHHHQPSRDHMFDGYLTASPGTTTTVVPAHRPVATG</sequence>
<feature type="domain" description="Zn(2)-C6 fungal-type" evidence="6">
    <location>
        <begin position="34"/>
        <end position="61"/>
    </location>
</feature>
<dbReference type="GO" id="GO:0003677">
    <property type="term" value="F:DNA binding"/>
    <property type="evidence" value="ECO:0007669"/>
    <property type="project" value="UniProtKB-KW"/>
</dbReference>
<evidence type="ECO:0000256" key="3">
    <source>
        <dbReference type="ARBA" id="ARBA00023163"/>
    </source>
</evidence>
<keyword evidence="2" id="KW-0238">DNA-binding</keyword>
<feature type="region of interest" description="Disordered" evidence="5">
    <location>
        <begin position="133"/>
        <end position="152"/>
    </location>
</feature>
<gene>
    <name evidence="7" type="ORF">AYL99_01348</name>
</gene>